<evidence type="ECO:0000313" key="2">
    <source>
        <dbReference type="Proteomes" id="UP000635828"/>
    </source>
</evidence>
<gene>
    <name evidence="1" type="ORF">H8S22_07270</name>
</gene>
<sequence>MSFPAGSGGLVNSNVLHATKSLDSKKIKSIMQYVQEHYSEKLTVSQIAHAFGKPWDVHQKNTDANGRIVI</sequence>
<dbReference type="RefSeq" id="WP_024729264.1">
    <property type="nucleotide sequence ID" value="NZ_JACOOS010000006.1"/>
</dbReference>
<accession>A0ABR7FQH4</accession>
<proteinExistence type="predicted"/>
<dbReference type="Proteomes" id="UP000635828">
    <property type="component" value="Unassembled WGS sequence"/>
</dbReference>
<name>A0ABR7FQH4_9FIRM</name>
<comment type="caution">
    <text evidence="1">The sequence shown here is derived from an EMBL/GenBank/DDBJ whole genome shotgun (WGS) entry which is preliminary data.</text>
</comment>
<evidence type="ECO:0000313" key="1">
    <source>
        <dbReference type="EMBL" id="MBC5677419.1"/>
    </source>
</evidence>
<keyword evidence="2" id="KW-1185">Reference proteome</keyword>
<organism evidence="1 2">
    <name type="scientific">Anaerostipes hominis</name>
    <name type="common">ex Liu et al. 2021</name>
    <dbReference type="NCBI Taxonomy" id="2763018"/>
    <lineage>
        <taxon>Bacteria</taxon>
        <taxon>Bacillati</taxon>
        <taxon>Bacillota</taxon>
        <taxon>Clostridia</taxon>
        <taxon>Lachnospirales</taxon>
        <taxon>Lachnospiraceae</taxon>
        <taxon>Anaerostipes</taxon>
    </lineage>
</organism>
<dbReference type="EMBL" id="JACOOS010000006">
    <property type="protein sequence ID" value="MBC5677419.1"/>
    <property type="molecule type" value="Genomic_DNA"/>
</dbReference>
<protein>
    <submittedName>
        <fullName evidence="1">Uncharacterized protein</fullName>
    </submittedName>
</protein>
<dbReference type="Gene3D" id="1.10.10.60">
    <property type="entry name" value="Homeodomain-like"/>
    <property type="match status" value="1"/>
</dbReference>
<reference evidence="1 2" key="1">
    <citation type="submission" date="2020-08" db="EMBL/GenBank/DDBJ databases">
        <title>Genome public.</title>
        <authorList>
            <person name="Liu C."/>
            <person name="Sun Q."/>
        </authorList>
    </citation>
    <scope>NUCLEOTIDE SEQUENCE [LARGE SCALE GENOMIC DNA]</scope>
    <source>
        <strain evidence="1 2">NSJ-7</strain>
    </source>
</reference>